<keyword evidence="2" id="KW-1185">Reference proteome</keyword>
<dbReference type="Proteomes" id="UP000709295">
    <property type="component" value="Unassembled WGS sequence"/>
</dbReference>
<dbReference type="AlphaFoldDB" id="A0A8J5M7H7"/>
<accession>A0A8J5M7H7</accession>
<reference evidence="1" key="1">
    <citation type="submission" date="2021-01" db="EMBL/GenBank/DDBJ databases">
        <title>Phytophthora aleatoria, a newly-described species from Pinus radiata is distinct from Phytophthora cactorum isolates based on comparative genomics.</title>
        <authorList>
            <person name="Mcdougal R."/>
            <person name="Panda P."/>
            <person name="Williams N."/>
            <person name="Studholme D.J."/>
        </authorList>
    </citation>
    <scope>NUCLEOTIDE SEQUENCE</scope>
    <source>
        <strain evidence="1">NZFS 4037</strain>
    </source>
</reference>
<proteinExistence type="predicted"/>
<gene>
    <name evidence="1" type="ORF">JG688_00008281</name>
</gene>
<evidence type="ECO:0000313" key="1">
    <source>
        <dbReference type="EMBL" id="KAG6963131.1"/>
    </source>
</evidence>
<evidence type="ECO:0000313" key="2">
    <source>
        <dbReference type="Proteomes" id="UP000709295"/>
    </source>
</evidence>
<dbReference type="EMBL" id="JAENGY010000430">
    <property type="protein sequence ID" value="KAG6963131.1"/>
    <property type="molecule type" value="Genomic_DNA"/>
</dbReference>
<organism evidence="1 2">
    <name type="scientific">Phytophthora aleatoria</name>
    <dbReference type="NCBI Taxonomy" id="2496075"/>
    <lineage>
        <taxon>Eukaryota</taxon>
        <taxon>Sar</taxon>
        <taxon>Stramenopiles</taxon>
        <taxon>Oomycota</taxon>
        <taxon>Peronosporomycetes</taxon>
        <taxon>Peronosporales</taxon>
        <taxon>Peronosporaceae</taxon>
        <taxon>Phytophthora</taxon>
    </lineage>
</organism>
<sequence length="56" mass="6519">MYSYNVVSDGSVAKFVVEYKLAETKLLLIIEVEGHEIRRRRRPPFPNSATSSFRPY</sequence>
<comment type="caution">
    <text evidence="1">The sequence shown here is derived from an EMBL/GenBank/DDBJ whole genome shotgun (WGS) entry which is preliminary data.</text>
</comment>
<name>A0A8J5M7H7_9STRA</name>
<protein>
    <submittedName>
        <fullName evidence="1">Uncharacterized protein</fullName>
    </submittedName>
</protein>